<organism evidence="2 3">
    <name type="scientific">Cylicocyclus nassatus</name>
    <name type="common">Nematode worm</name>
    <dbReference type="NCBI Taxonomy" id="53992"/>
    <lineage>
        <taxon>Eukaryota</taxon>
        <taxon>Metazoa</taxon>
        <taxon>Ecdysozoa</taxon>
        <taxon>Nematoda</taxon>
        <taxon>Chromadorea</taxon>
        <taxon>Rhabditida</taxon>
        <taxon>Rhabditina</taxon>
        <taxon>Rhabditomorpha</taxon>
        <taxon>Strongyloidea</taxon>
        <taxon>Strongylidae</taxon>
        <taxon>Cylicocyclus</taxon>
    </lineage>
</organism>
<keyword evidence="1" id="KW-0812">Transmembrane</keyword>
<dbReference type="Proteomes" id="UP001176961">
    <property type="component" value="Unassembled WGS sequence"/>
</dbReference>
<comment type="caution">
    <text evidence="2">The sequence shown here is derived from an EMBL/GenBank/DDBJ whole genome shotgun (WGS) entry which is preliminary data.</text>
</comment>
<keyword evidence="3" id="KW-1185">Reference proteome</keyword>
<reference evidence="2" key="1">
    <citation type="submission" date="2023-07" db="EMBL/GenBank/DDBJ databases">
        <authorList>
            <consortium name="CYATHOMIX"/>
        </authorList>
    </citation>
    <scope>NUCLEOTIDE SEQUENCE</scope>
    <source>
        <strain evidence="2">N/A</strain>
    </source>
</reference>
<evidence type="ECO:0000256" key="1">
    <source>
        <dbReference type="SAM" id="Phobius"/>
    </source>
</evidence>
<evidence type="ECO:0000313" key="2">
    <source>
        <dbReference type="EMBL" id="CAJ0591250.1"/>
    </source>
</evidence>
<name>A0AA36GK94_CYLNA</name>
<gene>
    <name evidence="2" type="ORF">CYNAS_LOCUS3233</name>
</gene>
<dbReference type="AlphaFoldDB" id="A0AA36GK94"/>
<keyword evidence="1" id="KW-0472">Membrane</keyword>
<protein>
    <submittedName>
        <fullName evidence="2">Uncharacterized protein</fullName>
    </submittedName>
</protein>
<keyword evidence="1" id="KW-1133">Transmembrane helix</keyword>
<sequence length="78" mass="8106">MTRCYQVNAPSLLILTNIGIVVDMIAATIAATVADMTVVTVVADMTVVTAVADGVDLAVTMVIKDLVVGESKHDMLVS</sequence>
<evidence type="ECO:0000313" key="3">
    <source>
        <dbReference type="Proteomes" id="UP001176961"/>
    </source>
</evidence>
<dbReference type="EMBL" id="CATQJL010000001">
    <property type="protein sequence ID" value="CAJ0591250.1"/>
    <property type="molecule type" value="Genomic_DNA"/>
</dbReference>
<feature type="transmembrane region" description="Helical" evidence="1">
    <location>
        <begin position="12"/>
        <end position="34"/>
    </location>
</feature>
<accession>A0AA36GK94</accession>
<proteinExistence type="predicted"/>